<dbReference type="SUPFAM" id="SSF117281">
    <property type="entry name" value="Kelch motif"/>
    <property type="match status" value="1"/>
</dbReference>
<accession>A0AAD8G541</accession>
<protein>
    <submittedName>
        <fullName evidence="4">Kelch-like protein 34</fullName>
    </submittedName>
</protein>
<dbReference type="AlphaFoldDB" id="A0AAD8G541"/>
<keyword evidence="2" id="KW-0677">Repeat</keyword>
<dbReference type="InterPro" id="IPR000210">
    <property type="entry name" value="BTB/POZ_dom"/>
</dbReference>
<dbReference type="SMART" id="SM00612">
    <property type="entry name" value="Kelch"/>
    <property type="match status" value="6"/>
</dbReference>
<dbReference type="SUPFAM" id="SSF54695">
    <property type="entry name" value="POZ domain"/>
    <property type="match status" value="1"/>
</dbReference>
<evidence type="ECO:0000313" key="4">
    <source>
        <dbReference type="EMBL" id="KAK1168288.1"/>
    </source>
</evidence>
<evidence type="ECO:0000256" key="1">
    <source>
        <dbReference type="ARBA" id="ARBA00022441"/>
    </source>
</evidence>
<dbReference type="InterPro" id="IPR015915">
    <property type="entry name" value="Kelch-typ_b-propeller"/>
</dbReference>
<comment type="caution">
    <text evidence="4">The sequence shown here is derived from an EMBL/GenBank/DDBJ whole genome shotgun (WGS) entry which is preliminary data.</text>
</comment>
<sequence length="582" mass="66140">MSYFLVVSRTHGETVLTQYQRLREEQLLFDIVLVADGTEFPAHRSLLACSSDYFRVLFKDYTRESKASVIHLQVVSSTGLHHVLDFIYTSWLSLSPETLEDTLEAAGYLQVTEAIGLCSQYITNNLSLENCCFFANVASRFGLRDALTAANRYISRNLCRLPQCSSDSETQLDLNPESMMAVVGSNDMPRVTELQLLVLVLEWLKNNPLSVVHNNLLLGKIRYGLIPVEELTNLYSQNEVLQTAYIKSLVLNAMRYHSLSRQQPLNQCTQSTVRTQRSQIILVGGGTLRDGLVGEVVVFNPYLKTFRAITDLKRKVQNHCVCVVGNFLYVLGGEVVQVNDNEKLATTLVTNQVCRYDPRFNKWLETAGMIEKRARFSCCTVEDNIFAIGGSGGINSLHSSVEVYDINTDKWEKVRDLPQKMHGHACTVYKDTIYISGGMHENHRESSKEVYSFNLLDGLWKKRAAMSIARFGHQMATMKEKIFAFLGMYEPFCDIERYDPVENQWTRLHPVLYDRFCYGMAVMDSSVLMIGGKKWHNSQEVATQNVIEYDVDRDSWKEVCKLPCPLYGLQCAVLQLLEVPHA</sequence>
<dbReference type="Gene3D" id="2.120.10.80">
    <property type="entry name" value="Kelch-type beta propeller"/>
    <property type="match status" value="1"/>
</dbReference>
<dbReference type="Gene3D" id="3.30.710.10">
    <property type="entry name" value="Potassium Channel Kv1.1, Chain A"/>
    <property type="match status" value="1"/>
</dbReference>
<evidence type="ECO:0000256" key="2">
    <source>
        <dbReference type="ARBA" id="ARBA00022737"/>
    </source>
</evidence>
<dbReference type="PANTHER" id="PTHR45632:SF8">
    <property type="entry name" value="KELCH-LIKE PROTEIN 34"/>
    <property type="match status" value="1"/>
</dbReference>
<dbReference type="Pfam" id="PF00651">
    <property type="entry name" value="BTB"/>
    <property type="match status" value="1"/>
</dbReference>
<dbReference type="Proteomes" id="UP001230051">
    <property type="component" value="Unassembled WGS sequence"/>
</dbReference>
<feature type="domain" description="BTB" evidence="3">
    <location>
        <begin position="29"/>
        <end position="96"/>
    </location>
</feature>
<dbReference type="PANTHER" id="PTHR45632">
    <property type="entry name" value="LD33804P"/>
    <property type="match status" value="1"/>
</dbReference>
<dbReference type="SMART" id="SM00875">
    <property type="entry name" value="BACK"/>
    <property type="match status" value="1"/>
</dbReference>
<gene>
    <name evidence="4" type="primary">KLHL34</name>
    <name evidence="4" type="ORF">AOXY_G11191</name>
</gene>
<dbReference type="EMBL" id="JAGXEW010000009">
    <property type="protein sequence ID" value="KAK1168288.1"/>
    <property type="molecule type" value="Genomic_DNA"/>
</dbReference>
<evidence type="ECO:0000259" key="3">
    <source>
        <dbReference type="PROSITE" id="PS50097"/>
    </source>
</evidence>
<name>A0AAD8G541_ACIOX</name>
<dbReference type="SMART" id="SM00225">
    <property type="entry name" value="BTB"/>
    <property type="match status" value="1"/>
</dbReference>
<dbReference type="InterPro" id="IPR011705">
    <property type="entry name" value="BACK"/>
</dbReference>
<organism evidence="4 5">
    <name type="scientific">Acipenser oxyrinchus oxyrinchus</name>
    <dbReference type="NCBI Taxonomy" id="40147"/>
    <lineage>
        <taxon>Eukaryota</taxon>
        <taxon>Metazoa</taxon>
        <taxon>Chordata</taxon>
        <taxon>Craniata</taxon>
        <taxon>Vertebrata</taxon>
        <taxon>Euteleostomi</taxon>
        <taxon>Actinopterygii</taxon>
        <taxon>Chondrostei</taxon>
        <taxon>Acipenseriformes</taxon>
        <taxon>Acipenseridae</taxon>
        <taxon>Acipenser</taxon>
    </lineage>
</organism>
<dbReference type="InterPro" id="IPR017096">
    <property type="entry name" value="BTB-kelch_protein"/>
</dbReference>
<dbReference type="InterPro" id="IPR011333">
    <property type="entry name" value="SKP1/BTB/POZ_sf"/>
</dbReference>
<proteinExistence type="predicted"/>
<keyword evidence="1" id="KW-0880">Kelch repeat</keyword>
<dbReference type="Pfam" id="PF24681">
    <property type="entry name" value="Kelch_KLHDC2_KLHL20_DRC7"/>
    <property type="match status" value="1"/>
</dbReference>
<reference evidence="4" key="1">
    <citation type="submission" date="2022-02" db="EMBL/GenBank/DDBJ databases">
        <title>Atlantic sturgeon de novo genome assembly.</title>
        <authorList>
            <person name="Stock M."/>
            <person name="Klopp C."/>
            <person name="Guiguen Y."/>
            <person name="Cabau C."/>
            <person name="Parinello H."/>
            <person name="Santidrian Yebra-Pimentel E."/>
            <person name="Kuhl H."/>
            <person name="Dirks R.P."/>
            <person name="Guessner J."/>
            <person name="Wuertz S."/>
            <person name="Du K."/>
            <person name="Schartl M."/>
        </authorList>
    </citation>
    <scope>NUCLEOTIDE SEQUENCE</scope>
    <source>
        <strain evidence="4">STURGEONOMICS-FGT-2020</strain>
        <tissue evidence="4">Whole blood</tissue>
    </source>
</reference>
<dbReference type="InterPro" id="IPR006652">
    <property type="entry name" value="Kelch_1"/>
</dbReference>
<evidence type="ECO:0000313" key="5">
    <source>
        <dbReference type="Proteomes" id="UP001230051"/>
    </source>
</evidence>
<dbReference type="Gene3D" id="1.25.40.420">
    <property type="match status" value="1"/>
</dbReference>
<dbReference type="PROSITE" id="PS50097">
    <property type="entry name" value="BTB"/>
    <property type="match status" value="1"/>
</dbReference>
<dbReference type="PIRSF" id="PIRSF037037">
    <property type="entry name" value="Kelch-like_protein_gigaxonin"/>
    <property type="match status" value="1"/>
</dbReference>
<dbReference type="Pfam" id="PF07707">
    <property type="entry name" value="BACK"/>
    <property type="match status" value="1"/>
</dbReference>
<keyword evidence="5" id="KW-1185">Reference proteome</keyword>